<dbReference type="InterPro" id="IPR010400">
    <property type="entry name" value="PITH_dom"/>
</dbReference>
<keyword evidence="5" id="KW-1185">Reference proteome</keyword>
<evidence type="ECO:0000256" key="1">
    <source>
        <dbReference type="ARBA" id="ARBA00025788"/>
    </source>
</evidence>
<evidence type="ECO:0000313" key="4">
    <source>
        <dbReference type="EMBL" id="CEQ40249.1"/>
    </source>
</evidence>
<feature type="region of interest" description="Disordered" evidence="2">
    <location>
        <begin position="208"/>
        <end position="243"/>
    </location>
</feature>
<evidence type="ECO:0000259" key="3">
    <source>
        <dbReference type="PROSITE" id="PS51532"/>
    </source>
</evidence>
<dbReference type="Proteomes" id="UP000243876">
    <property type="component" value="Unassembled WGS sequence"/>
</dbReference>
<dbReference type="EMBL" id="CENE01000006">
    <property type="protein sequence ID" value="CEQ40249.1"/>
    <property type="molecule type" value="Genomic_DNA"/>
</dbReference>
<protein>
    <submittedName>
        <fullName evidence="4">SPOSA6832_01841-mRNA-1:cds</fullName>
    </submittedName>
</protein>
<dbReference type="AlphaFoldDB" id="A0A0D6EJW2"/>
<comment type="similarity">
    <text evidence="1">Belongs to the PITHD1 family.</text>
</comment>
<evidence type="ECO:0000256" key="2">
    <source>
        <dbReference type="SAM" id="MobiDB-lite"/>
    </source>
</evidence>
<gene>
    <name evidence="4" type="primary">SPOSA6832_01841</name>
</gene>
<dbReference type="InterPro" id="IPR008979">
    <property type="entry name" value="Galactose-bd-like_sf"/>
</dbReference>
<dbReference type="SUPFAM" id="SSF49785">
    <property type="entry name" value="Galactose-binding domain-like"/>
    <property type="match status" value="1"/>
</dbReference>
<accession>A0A0D6EJW2</accession>
<feature type="region of interest" description="Disordered" evidence="2">
    <location>
        <begin position="1"/>
        <end position="28"/>
    </location>
</feature>
<dbReference type="PANTHER" id="PTHR12175">
    <property type="entry name" value="AD039 HT014 THIOREDOXIN FAMILY TRP26"/>
    <property type="match status" value="1"/>
</dbReference>
<feature type="compositionally biased region" description="Acidic residues" evidence="2">
    <location>
        <begin position="69"/>
        <end position="78"/>
    </location>
</feature>
<dbReference type="PROSITE" id="PS51532">
    <property type="entry name" value="PITH"/>
    <property type="match status" value="1"/>
</dbReference>
<proteinExistence type="inferred from homology"/>
<dbReference type="GO" id="GO:0005634">
    <property type="term" value="C:nucleus"/>
    <property type="evidence" value="ECO:0007669"/>
    <property type="project" value="TreeGrafter"/>
</dbReference>
<dbReference type="PANTHER" id="PTHR12175:SF1">
    <property type="entry name" value="PITH DOMAIN-CONTAINING PROTEIN 1"/>
    <property type="match status" value="1"/>
</dbReference>
<organism evidence="4 5">
    <name type="scientific">Sporidiobolus salmonicolor</name>
    <name type="common">Yeast-like fungus</name>
    <name type="synonym">Sporobolomyces salmonicolor</name>
    <dbReference type="NCBI Taxonomy" id="5005"/>
    <lineage>
        <taxon>Eukaryota</taxon>
        <taxon>Fungi</taxon>
        <taxon>Dikarya</taxon>
        <taxon>Basidiomycota</taxon>
        <taxon>Pucciniomycotina</taxon>
        <taxon>Microbotryomycetes</taxon>
        <taxon>Sporidiobolales</taxon>
        <taxon>Sporidiobolaceae</taxon>
        <taxon>Sporobolomyces</taxon>
    </lineage>
</organism>
<dbReference type="InterPro" id="IPR037047">
    <property type="entry name" value="PITH_dom_sf"/>
</dbReference>
<evidence type="ECO:0000313" key="5">
    <source>
        <dbReference type="Proteomes" id="UP000243876"/>
    </source>
</evidence>
<feature type="region of interest" description="Disordered" evidence="2">
    <location>
        <begin position="62"/>
        <end position="86"/>
    </location>
</feature>
<name>A0A0D6EJW2_SPOSA</name>
<sequence length="243" mass="26142">MANCRDDLTSVDVEQSGTAIASTSSSSSTSLFPFLLHSGSYALNVEDPETLQRILRPLDSKDTVKTNEEIEGTPEGDAGEGGVWSAGCLDSQEGDDELIVHIRFSELVRIKSILIGTGGGRLPTSPRVARVWVNRPGGISFDEASSVPPSQEWELLESEGGQRGAVEYPVKVARFSNVSEVDVYFTDARSDQSRLYFLGFLGESKQLKKEPGEPMTVGAENAASHMVDGVKEEKRGGATTSAR</sequence>
<dbReference type="Gene3D" id="2.60.120.470">
    <property type="entry name" value="PITH domain"/>
    <property type="match status" value="1"/>
</dbReference>
<dbReference type="Pfam" id="PF06201">
    <property type="entry name" value="PITH"/>
    <property type="match status" value="1"/>
</dbReference>
<feature type="domain" description="PITH" evidence="3">
    <location>
        <begin position="20"/>
        <end position="220"/>
    </location>
</feature>
<reference evidence="5" key="1">
    <citation type="submission" date="2015-02" db="EMBL/GenBank/DDBJ databases">
        <authorList>
            <person name="Gon?alves P."/>
        </authorList>
    </citation>
    <scope>NUCLEOTIDE SEQUENCE [LARGE SCALE GENOMIC DNA]</scope>
</reference>
<dbReference type="InterPro" id="IPR045099">
    <property type="entry name" value="PITH1-like"/>
</dbReference>
<feature type="compositionally biased region" description="Polar residues" evidence="2">
    <location>
        <begin position="12"/>
        <end position="21"/>
    </location>
</feature>
<dbReference type="GO" id="GO:0005737">
    <property type="term" value="C:cytoplasm"/>
    <property type="evidence" value="ECO:0007669"/>
    <property type="project" value="UniProtKB-ARBA"/>
</dbReference>
<dbReference type="OrthoDB" id="2635at2759"/>